<sequence>MSAGAGCYKTKGATSKSFSSLLEGGLSRADWKQWRKTHTCSMFVIYFTIIDSGVLYENKL</sequence>
<dbReference type="EMBL" id="CP040058">
    <property type="protein sequence ID" value="QCP36086.1"/>
    <property type="molecule type" value="Genomic_DNA"/>
</dbReference>
<evidence type="ECO:0000313" key="2">
    <source>
        <dbReference type="Proteomes" id="UP000298653"/>
    </source>
</evidence>
<reference evidence="1 2" key="1">
    <citation type="submission" date="2019-05" db="EMBL/GenBank/DDBJ databases">
        <title>Complete genome sequencing of Anaerostipes rhamnosivorans.</title>
        <authorList>
            <person name="Bui T.P.N."/>
            <person name="de Vos W.M."/>
        </authorList>
    </citation>
    <scope>NUCLEOTIDE SEQUENCE [LARGE SCALE GENOMIC DNA]</scope>
    <source>
        <strain evidence="1 2">1y2</strain>
    </source>
</reference>
<evidence type="ECO:0000313" key="1">
    <source>
        <dbReference type="EMBL" id="QCP36086.1"/>
    </source>
</evidence>
<protein>
    <submittedName>
        <fullName evidence="1">Uncharacterized protein</fullName>
    </submittedName>
</protein>
<proteinExistence type="predicted"/>
<dbReference type="AlphaFoldDB" id="A0A4P8IFC2"/>
<name>A0A4P8IFC2_9FIRM</name>
<accession>A0A4P8IFC2</accession>
<keyword evidence="2" id="KW-1185">Reference proteome</keyword>
<dbReference type="Proteomes" id="UP000298653">
    <property type="component" value="Chromosome"/>
</dbReference>
<gene>
    <name evidence="1" type="ORF">AR1Y2_2632</name>
</gene>
<organism evidence="1 2">
    <name type="scientific">Anaerostipes rhamnosivorans</name>
    <dbReference type="NCBI Taxonomy" id="1229621"/>
    <lineage>
        <taxon>Bacteria</taxon>
        <taxon>Bacillati</taxon>
        <taxon>Bacillota</taxon>
        <taxon>Clostridia</taxon>
        <taxon>Lachnospirales</taxon>
        <taxon>Lachnospiraceae</taxon>
        <taxon>Anaerostipes</taxon>
    </lineage>
</organism>
<dbReference type="KEGG" id="arf:AR1Y2_2632"/>